<proteinExistence type="predicted"/>
<comment type="caution">
    <text evidence="3">The sequence shown here is derived from an EMBL/GenBank/DDBJ whole genome shotgun (WGS) entry which is preliminary data.</text>
</comment>
<dbReference type="STRING" id="98403.A0A151GWC3"/>
<accession>A0A151GWC3</accession>
<evidence type="ECO:0000259" key="2">
    <source>
        <dbReference type="Pfam" id="PF07933"/>
    </source>
</evidence>
<dbReference type="RefSeq" id="XP_040660746.1">
    <property type="nucleotide sequence ID" value="XM_040799863.1"/>
</dbReference>
<dbReference type="Proteomes" id="UP000076580">
    <property type="component" value="Chromosome 01"/>
</dbReference>
<dbReference type="Pfam" id="PF07933">
    <property type="entry name" value="DUF1681"/>
    <property type="match status" value="1"/>
</dbReference>
<dbReference type="GO" id="GO:0030125">
    <property type="term" value="C:clathrin vesicle coat"/>
    <property type="evidence" value="ECO:0007669"/>
    <property type="project" value="TreeGrafter"/>
</dbReference>
<protein>
    <recommendedName>
        <fullName evidence="2">NECAP PHear domain-containing protein</fullName>
    </recommendedName>
</protein>
<feature type="region of interest" description="Disordered" evidence="1">
    <location>
        <begin position="65"/>
        <end position="90"/>
    </location>
</feature>
<dbReference type="InParanoid" id="A0A151GWC3"/>
<feature type="compositionally biased region" description="Basic and acidic residues" evidence="1">
    <location>
        <begin position="264"/>
        <end position="276"/>
    </location>
</feature>
<organism evidence="3 4">
    <name type="scientific">Drechmeria coniospora</name>
    <name type="common">Nematophagous fungus</name>
    <name type="synonym">Meria coniospora</name>
    <dbReference type="NCBI Taxonomy" id="98403"/>
    <lineage>
        <taxon>Eukaryota</taxon>
        <taxon>Fungi</taxon>
        <taxon>Dikarya</taxon>
        <taxon>Ascomycota</taxon>
        <taxon>Pezizomycotina</taxon>
        <taxon>Sordariomycetes</taxon>
        <taxon>Hypocreomycetidae</taxon>
        <taxon>Hypocreales</taxon>
        <taxon>Ophiocordycipitaceae</taxon>
        <taxon>Drechmeria</taxon>
    </lineage>
</organism>
<dbReference type="InterPro" id="IPR011993">
    <property type="entry name" value="PH-like_dom_sf"/>
</dbReference>
<name>A0A151GWC3_DRECN</name>
<keyword evidence="4" id="KW-1185">Reference proteome</keyword>
<dbReference type="GeneID" id="63715179"/>
<dbReference type="InterPro" id="IPR012466">
    <property type="entry name" value="NECAP_PHear"/>
</dbReference>
<feature type="domain" description="NECAP PHear" evidence="2">
    <location>
        <begin position="17"/>
        <end position="209"/>
    </location>
</feature>
<dbReference type="GO" id="GO:0006897">
    <property type="term" value="P:endocytosis"/>
    <property type="evidence" value="ECO:0007669"/>
    <property type="project" value="InterPro"/>
</dbReference>
<gene>
    <name evidence="3" type="ORF">DCS_02536</name>
</gene>
<dbReference type="PANTHER" id="PTHR12847:SF9">
    <property type="entry name" value="NECAP-LIKE PROTEIN CG9132"/>
    <property type="match status" value="1"/>
</dbReference>
<dbReference type="SUPFAM" id="SSF50729">
    <property type="entry name" value="PH domain-like"/>
    <property type="match status" value="1"/>
</dbReference>
<dbReference type="EMBL" id="LAYC01000001">
    <property type="protein sequence ID" value="KYK61394.1"/>
    <property type="molecule type" value="Genomic_DNA"/>
</dbReference>
<dbReference type="PANTHER" id="PTHR12847">
    <property type="entry name" value="ATP-BINDING CASSETTE ABC TRANSPORTER-RELATED"/>
    <property type="match status" value="1"/>
</dbReference>
<sequence length="286" mass="30543">MELLDPTSGRPLPSDAIQRVLFVAGVVHVYNIPPLSSMKGHSATSWTADPARHIFTARLRVIETSTSTSTTSSPSPPRQSPPSSLSSDAARATSGLKVDVVLEDPSSGQLFAAAPYTDPSAVEPVVDSSRFFAVTVRDHQDRRAVLGIGFEERSDAFDLAVALQAARRNLRWDGDRTMPPSEPAGPNAREEVVKDYSLKEGETITVNLGSTKLGRRRPERQDADKSSTLQSFTLPPPPGSKPTAAAGTSSSGGFVLPPPPSANEVKHDTHSLRDLGFDDGQFGEFA</sequence>
<dbReference type="AlphaFoldDB" id="A0A151GWC3"/>
<evidence type="ECO:0000313" key="4">
    <source>
        <dbReference type="Proteomes" id="UP000076580"/>
    </source>
</evidence>
<dbReference type="Gene3D" id="2.30.29.30">
    <property type="entry name" value="Pleckstrin-homology domain (PH domain)/Phosphotyrosine-binding domain (PTB)"/>
    <property type="match status" value="1"/>
</dbReference>
<feature type="region of interest" description="Disordered" evidence="1">
    <location>
        <begin position="207"/>
        <end position="286"/>
    </location>
</feature>
<evidence type="ECO:0000313" key="3">
    <source>
        <dbReference type="EMBL" id="KYK61394.1"/>
    </source>
</evidence>
<reference evidence="3 4" key="1">
    <citation type="journal article" date="2016" name="Sci. Rep.">
        <title>Insights into Adaptations to a Near-Obligate Nematode Endoparasitic Lifestyle from the Finished Genome of Drechmeria coniospora.</title>
        <authorList>
            <person name="Zhang L."/>
            <person name="Zhou Z."/>
            <person name="Guo Q."/>
            <person name="Fokkens L."/>
            <person name="Miskei M."/>
            <person name="Pocsi I."/>
            <person name="Zhang W."/>
            <person name="Chen M."/>
            <person name="Wang L."/>
            <person name="Sun Y."/>
            <person name="Donzelli B.G."/>
            <person name="Gibson D.M."/>
            <person name="Nelson D.R."/>
            <person name="Luo J.G."/>
            <person name="Rep M."/>
            <person name="Liu H."/>
            <person name="Yang S."/>
            <person name="Wang J."/>
            <person name="Krasnoff S.B."/>
            <person name="Xu Y."/>
            <person name="Molnar I."/>
            <person name="Lin M."/>
        </authorList>
    </citation>
    <scope>NUCLEOTIDE SEQUENCE [LARGE SCALE GENOMIC DNA]</scope>
    <source>
        <strain evidence="3 4">ARSEF 6962</strain>
    </source>
</reference>
<evidence type="ECO:0000256" key="1">
    <source>
        <dbReference type="SAM" id="MobiDB-lite"/>
    </source>
</evidence>